<dbReference type="AlphaFoldDB" id="A0A8J2PKU9"/>
<evidence type="ECO:0000256" key="1">
    <source>
        <dbReference type="SAM" id="Phobius"/>
    </source>
</evidence>
<accession>A0A8J2PKU9</accession>
<dbReference type="EMBL" id="CAJVCH010570277">
    <property type="protein sequence ID" value="CAG7834538.1"/>
    <property type="molecule type" value="Genomic_DNA"/>
</dbReference>
<organism evidence="2 3">
    <name type="scientific">Allacma fusca</name>
    <dbReference type="NCBI Taxonomy" id="39272"/>
    <lineage>
        <taxon>Eukaryota</taxon>
        <taxon>Metazoa</taxon>
        <taxon>Ecdysozoa</taxon>
        <taxon>Arthropoda</taxon>
        <taxon>Hexapoda</taxon>
        <taxon>Collembola</taxon>
        <taxon>Symphypleona</taxon>
        <taxon>Sminthuridae</taxon>
        <taxon>Allacma</taxon>
    </lineage>
</organism>
<comment type="caution">
    <text evidence="2">The sequence shown here is derived from an EMBL/GenBank/DDBJ whole genome shotgun (WGS) entry which is preliminary data.</text>
</comment>
<keyword evidence="3" id="KW-1185">Reference proteome</keyword>
<feature type="transmembrane region" description="Helical" evidence="1">
    <location>
        <begin position="112"/>
        <end position="132"/>
    </location>
</feature>
<dbReference type="Proteomes" id="UP000708208">
    <property type="component" value="Unassembled WGS sequence"/>
</dbReference>
<keyword evidence="1" id="KW-1133">Transmembrane helix</keyword>
<feature type="transmembrane region" description="Helical" evidence="1">
    <location>
        <begin position="196"/>
        <end position="214"/>
    </location>
</feature>
<feature type="transmembrane region" description="Helical" evidence="1">
    <location>
        <begin position="138"/>
        <end position="169"/>
    </location>
</feature>
<proteinExistence type="predicted"/>
<feature type="transmembrane region" description="Helical" evidence="1">
    <location>
        <begin position="12"/>
        <end position="29"/>
    </location>
</feature>
<feature type="transmembrane region" description="Helical" evidence="1">
    <location>
        <begin position="76"/>
        <end position="100"/>
    </location>
</feature>
<keyword evidence="1" id="KW-0472">Membrane</keyword>
<reference evidence="2" key="1">
    <citation type="submission" date="2021-06" db="EMBL/GenBank/DDBJ databases">
        <authorList>
            <person name="Hodson N. C."/>
            <person name="Mongue J. A."/>
            <person name="Jaron S. K."/>
        </authorList>
    </citation>
    <scope>NUCLEOTIDE SEQUENCE</scope>
</reference>
<gene>
    <name evidence="2" type="ORF">AFUS01_LOCUS44035</name>
</gene>
<protein>
    <submittedName>
        <fullName evidence="2">Uncharacterized protein</fullName>
    </submittedName>
</protein>
<evidence type="ECO:0000313" key="3">
    <source>
        <dbReference type="Proteomes" id="UP000708208"/>
    </source>
</evidence>
<evidence type="ECO:0000313" key="2">
    <source>
        <dbReference type="EMBL" id="CAG7834538.1"/>
    </source>
</evidence>
<name>A0A8J2PKU9_9HEXA</name>
<feature type="transmembrane region" description="Helical" evidence="1">
    <location>
        <begin position="41"/>
        <end position="64"/>
    </location>
</feature>
<sequence length="238" mass="26691">MVSAVTIWTSRVISVIAFFASLYTFWRVVRSELTAVGSFPAQYCTLVFFALAGILSALVVATASVQSPGSSPLTTITVFLIHAITWILTPVYLSVTFFYLKKHGLSITHYFRSELDAVVISALWICLLIGIINRYEKAVFSILLPITVIGICAWNCNIFGVGAMAVLIFRSINVLFQTEEAQNNPVSDKEYLFRDVLLLLSVVILMNMTIWKILAGKTSWWAFFDEAFWEKLAEYTGK</sequence>
<keyword evidence="1" id="KW-0812">Transmembrane</keyword>